<comment type="caution">
    <text evidence="1">The sequence shown here is derived from an EMBL/GenBank/DDBJ whole genome shotgun (WGS) entry which is preliminary data.</text>
</comment>
<dbReference type="EMBL" id="BTRK01000002">
    <property type="protein sequence ID" value="GMR34590.1"/>
    <property type="molecule type" value="Genomic_DNA"/>
</dbReference>
<gene>
    <name evidence="1" type="ORF">PMAYCL1PPCAC_04785</name>
</gene>
<dbReference type="GO" id="GO:0016042">
    <property type="term" value="P:lipid catabolic process"/>
    <property type="evidence" value="ECO:0007669"/>
    <property type="project" value="InterPro"/>
</dbReference>
<dbReference type="Pfam" id="PF01674">
    <property type="entry name" value="Lipase_2"/>
    <property type="match status" value="1"/>
</dbReference>
<dbReference type="PANTHER" id="PTHR32015">
    <property type="entry name" value="FASTING INDUCED LIPASE"/>
    <property type="match status" value="1"/>
</dbReference>
<dbReference type="InterPro" id="IPR029058">
    <property type="entry name" value="AB_hydrolase_fold"/>
</dbReference>
<evidence type="ECO:0000313" key="1">
    <source>
        <dbReference type="EMBL" id="GMR34590.1"/>
    </source>
</evidence>
<dbReference type="SUPFAM" id="SSF53474">
    <property type="entry name" value="alpha/beta-Hydrolases"/>
    <property type="match status" value="1"/>
</dbReference>
<accession>A0AAN4ZCS7</accession>
<dbReference type="GO" id="GO:0016298">
    <property type="term" value="F:lipase activity"/>
    <property type="evidence" value="ECO:0007669"/>
    <property type="project" value="TreeGrafter"/>
</dbReference>
<dbReference type="PANTHER" id="PTHR32015:SF9">
    <property type="entry name" value="LIPASE RELATED-RELATED"/>
    <property type="match status" value="1"/>
</dbReference>
<protein>
    <recommendedName>
        <fullName evidence="3">Lipase</fullName>
    </recommendedName>
</protein>
<keyword evidence="2" id="KW-1185">Reference proteome</keyword>
<evidence type="ECO:0000313" key="2">
    <source>
        <dbReference type="Proteomes" id="UP001328107"/>
    </source>
</evidence>
<reference evidence="2" key="1">
    <citation type="submission" date="2022-10" db="EMBL/GenBank/DDBJ databases">
        <title>Genome assembly of Pristionchus species.</title>
        <authorList>
            <person name="Yoshida K."/>
            <person name="Sommer R.J."/>
        </authorList>
    </citation>
    <scope>NUCLEOTIDE SEQUENCE [LARGE SCALE GENOMIC DNA]</scope>
    <source>
        <strain evidence="2">RS5460</strain>
    </source>
</reference>
<dbReference type="Proteomes" id="UP001328107">
    <property type="component" value="Unassembled WGS sequence"/>
</dbReference>
<feature type="non-terminal residue" evidence="1">
    <location>
        <position position="1"/>
    </location>
</feature>
<dbReference type="Gene3D" id="3.40.50.1820">
    <property type="entry name" value="alpha/beta hydrolase"/>
    <property type="match status" value="1"/>
</dbReference>
<dbReference type="AlphaFoldDB" id="A0AAN4ZCS7"/>
<proteinExistence type="predicted"/>
<evidence type="ECO:0008006" key="3">
    <source>
        <dbReference type="Google" id="ProtNLM"/>
    </source>
</evidence>
<name>A0AAN4ZCS7_9BILA</name>
<organism evidence="1 2">
    <name type="scientific">Pristionchus mayeri</name>
    <dbReference type="NCBI Taxonomy" id="1317129"/>
    <lineage>
        <taxon>Eukaryota</taxon>
        <taxon>Metazoa</taxon>
        <taxon>Ecdysozoa</taxon>
        <taxon>Nematoda</taxon>
        <taxon>Chromadorea</taxon>
        <taxon>Rhabditida</taxon>
        <taxon>Rhabditina</taxon>
        <taxon>Diplogasteromorpha</taxon>
        <taxon>Diplogasteroidea</taxon>
        <taxon>Neodiplogasteridae</taxon>
        <taxon>Pristionchus</taxon>
    </lineage>
</organism>
<dbReference type="InterPro" id="IPR002918">
    <property type="entry name" value="Lipase_EstA/Esterase_EstB"/>
</dbReference>
<sequence>AAADAFPQRFSDHFVQFLRNNPEHNAFALQAFELYKDAGTFGGIVDDESMEDEVQPRSRHDPVLFVHGNQESALSFSATATGWNRQIEYFLSKGYSMAKLHGLTHGHRNVSVALANRFTCEIIRGVRNHIEAVIHYSQASKIDVISHSMGVTIARAAIIGGTIKFSDGDCHLGKSIASKVDTFLGIAGAHYGVCYCAIAHLMSMNACSNDAFATGICRIGNDSDARMTDLAPVYCANPDVSCENNYSSVLKQINDRNERCGDFIVSTWSLKDEILGGTNLAWGKKTSHIPDSDLTIEYGDLTHLEIKDLTSRHQYELINAHDINVAAPVSR</sequence>